<protein>
    <submittedName>
        <fullName evidence="3">Retrovirus-related pol polyprotein from transposon TNT 1-94</fullName>
    </submittedName>
</protein>
<dbReference type="Pfam" id="PF25597">
    <property type="entry name" value="SH3_retrovirus"/>
    <property type="match status" value="1"/>
</dbReference>
<accession>A0ABQ5B0A9</accession>
<reference evidence="3" key="1">
    <citation type="journal article" date="2022" name="Int. J. Mol. Sci.">
        <title>Draft Genome of Tanacetum Coccineum: Genomic Comparison of Closely Related Tanacetum-Family Plants.</title>
        <authorList>
            <person name="Yamashiro T."/>
            <person name="Shiraishi A."/>
            <person name="Nakayama K."/>
            <person name="Satake H."/>
        </authorList>
    </citation>
    <scope>NUCLEOTIDE SEQUENCE</scope>
</reference>
<keyword evidence="1" id="KW-0175">Coiled coil</keyword>
<name>A0ABQ5B0A9_9ASTR</name>
<comment type="caution">
    <text evidence="3">The sequence shown here is derived from an EMBL/GenBank/DDBJ whole genome shotgun (WGS) entry which is preliminary data.</text>
</comment>
<keyword evidence="4" id="KW-1185">Reference proteome</keyword>
<feature type="coiled-coil region" evidence="1">
    <location>
        <begin position="208"/>
        <end position="235"/>
    </location>
</feature>
<dbReference type="Proteomes" id="UP001151760">
    <property type="component" value="Unassembled WGS sequence"/>
</dbReference>
<evidence type="ECO:0000256" key="1">
    <source>
        <dbReference type="SAM" id="Coils"/>
    </source>
</evidence>
<evidence type="ECO:0000259" key="2">
    <source>
        <dbReference type="Pfam" id="PF25597"/>
    </source>
</evidence>
<proteinExistence type="predicted"/>
<feature type="domain" description="Retroviral polymerase SH3-like" evidence="2">
    <location>
        <begin position="330"/>
        <end position="382"/>
    </location>
</feature>
<evidence type="ECO:0000313" key="3">
    <source>
        <dbReference type="EMBL" id="GJT06809.1"/>
    </source>
</evidence>
<reference evidence="3" key="2">
    <citation type="submission" date="2022-01" db="EMBL/GenBank/DDBJ databases">
        <authorList>
            <person name="Yamashiro T."/>
            <person name="Shiraishi A."/>
            <person name="Satake H."/>
            <person name="Nakayama K."/>
        </authorList>
    </citation>
    <scope>NUCLEOTIDE SEQUENCE</scope>
</reference>
<organism evidence="3 4">
    <name type="scientific">Tanacetum coccineum</name>
    <dbReference type="NCBI Taxonomy" id="301880"/>
    <lineage>
        <taxon>Eukaryota</taxon>
        <taxon>Viridiplantae</taxon>
        <taxon>Streptophyta</taxon>
        <taxon>Embryophyta</taxon>
        <taxon>Tracheophyta</taxon>
        <taxon>Spermatophyta</taxon>
        <taxon>Magnoliopsida</taxon>
        <taxon>eudicotyledons</taxon>
        <taxon>Gunneridae</taxon>
        <taxon>Pentapetalae</taxon>
        <taxon>asterids</taxon>
        <taxon>campanulids</taxon>
        <taxon>Asterales</taxon>
        <taxon>Asteraceae</taxon>
        <taxon>Asteroideae</taxon>
        <taxon>Anthemideae</taxon>
        <taxon>Anthemidinae</taxon>
        <taxon>Tanacetum</taxon>
    </lineage>
</organism>
<dbReference type="InterPro" id="IPR057670">
    <property type="entry name" value="SH3_retrovirus"/>
</dbReference>
<sequence>MSVVVTMRIIKGRPLQRNNARGNVIVGNNGGQNIDGNVNPGQAKPIKCYNYNGLGAHSTENVIGPKRHSRILTTSKERLLICKLQENVEERFGTQCGSILEAVHCDALRTLLMLLRLLLSNHVNGVNLHLKIQSTMNAGAPHYDSNTPSCGTDMSPFVVIWMSIMKYTRLCGEDNEEMYVQSTVSSVQYDAVMSLSMKMHEDVASTRIKILETQLQEKDNAIRNLKAQVTKMNDRSCETYNAKDVTALIEQNECVRVELEKTKSYTCGSSTYNADISHLADVSSGQEPVALPCYTQEPDPNSDYVTTTTPFELACKSLILHFSEVFGAMCYPTNDSEDLGKLQAKADIGIFVGYAPSRKGYRVYNKRTRRIMETIHVTFDELHQTMAPVRISSEPEPIMMTPG</sequence>
<dbReference type="EMBL" id="BQNB010012699">
    <property type="protein sequence ID" value="GJT06809.1"/>
    <property type="molecule type" value="Genomic_DNA"/>
</dbReference>
<gene>
    <name evidence="3" type="ORF">Tco_0841271</name>
</gene>
<evidence type="ECO:0000313" key="4">
    <source>
        <dbReference type="Proteomes" id="UP001151760"/>
    </source>
</evidence>